<comment type="caution">
    <text evidence="2">The sequence shown here is derived from an EMBL/GenBank/DDBJ whole genome shotgun (WGS) entry which is preliminary data.</text>
</comment>
<evidence type="ECO:0000313" key="2">
    <source>
        <dbReference type="EMBL" id="ESS63847.1"/>
    </source>
</evidence>
<evidence type="ECO:0000313" key="3">
    <source>
        <dbReference type="Proteomes" id="UP000017861"/>
    </source>
</evidence>
<dbReference type="InterPro" id="IPR036452">
    <property type="entry name" value="Ribo_hydro-like"/>
</dbReference>
<gene>
    <name evidence="2" type="ORF">TCDM_08223</name>
</gene>
<organism evidence="2 3">
    <name type="scientific">Trypanosoma cruzi Dm28c</name>
    <dbReference type="NCBI Taxonomy" id="1416333"/>
    <lineage>
        <taxon>Eukaryota</taxon>
        <taxon>Discoba</taxon>
        <taxon>Euglenozoa</taxon>
        <taxon>Kinetoplastea</taxon>
        <taxon>Metakinetoplastina</taxon>
        <taxon>Trypanosomatida</taxon>
        <taxon>Trypanosomatidae</taxon>
        <taxon>Trypanosoma</taxon>
        <taxon>Schizotrypanum</taxon>
    </lineage>
</organism>
<keyword evidence="1" id="KW-1133">Transmembrane helix</keyword>
<dbReference type="Gene3D" id="3.90.245.10">
    <property type="entry name" value="Ribonucleoside hydrolase-like"/>
    <property type="match status" value="1"/>
</dbReference>
<reference evidence="2 3" key="1">
    <citation type="journal article" date="2014" name="Genome Announc.">
        <title>Trypanosoma cruzi Clone Dm28c Draft Genome Sequence.</title>
        <authorList>
            <person name="Grisard E.C."/>
            <person name="Teixeira S.M."/>
            <person name="de Almeida L.G."/>
            <person name="Stoco P.H."/>
            <person name="Gerber A.L."/>
            <person name="Talavera-Lopez C."/>
            <person name="Lima O.C."/>
            <person name="Andersson B."/>
            <person name="de Vasconcelos A.T."/>
        </authorList>
    </citation>
    <scope>NUCLEOTIDE SEQUENCE [LARGE SCALE GENOMIC DNA]</scope>
    <source>
        <strain evidence="2 3">Dm28c</strain>
    </source>
</reference>
<feature type="transmembrane region" description="Helical" evidence="1">
    <location>
        <begin position="43"/>
        <end position="62"/>
    </location>
</feature>
<keyword evidence="1" id="KW-0472">Membrane</keyword>
<accession>V5BCP3</accession>
<sequence>MRTLCFSFLIFFFLSVDFMAVMFSAFFICPRRTNTAPAAFMTHVPFLLLLWFFCGAPLLAVARTHIIMDVDGSVDDYASLTTIMQSPHLRSQLSLITISGTTWGHAATVARNICRFFLLSQLKGVTVSIGALRATADDYNTVLSRGGCRQSQGFPSTPYDALRRGMPYSRADVTSSFGAAYSFPPNSFDVSVNASEALHALLNGMSVDDSVKYFAFASLTNLASALNYLGRHDPDRLQRFKQSAVVHIFEKGYSLAVDNVSTSQVLAEPELRFVLYMPSFYDPAAAFSFSSWSEFGNLAKDAGASKAVAWLFSAWEAKKALVESRSDDPLTAFFKERGPASSLVTLCALDATVRASCTLYHAALSSVSLHLEQPTVSAPGTATYGITGNNVTWPSYLLTTAGGHSCRQKISLLCSLPTAWCRPPPPHWRPSSGLCGWTFFALRRGGKKKNANSNAEEFIIIIFVSARRTVMMLGACMYVCVCVCVLCTCVHALLPPFFFALLLLLFLWK</sequence>
<name>V5BCP3_TRYCR</name>
<evidence type="ECO:0008006" key="4">
    <source>
        <dbReference type="Google" id="ProtNLM"/>
    </source>
</evidence>
<dbReference type="EMBL" id="AYLP01000110">
    <property type="protein sequence ID" value="ESS63847.1"/>
    <property type="molecule type" value="Genomic_DNA"/>
</dbReference>
<dbReference type="Proteomes" id="UP000017861">
    <property type="component" value="Unassembled WGS sequence"/>
</dbReference>
<protein>
    <recommendedName>
        <fullName evidence="4">Inosine/uridine-preferring nucleoside hydrolase domain-containing protein</fullName>
    </recommendedName>
</protein>
<dbReference type="GO" id="GO:0016799">
    <property type="term" value="F:hydrolase activity, hydrolyzing N-glycosyl compounds"/>
    <property type="evidence" value="ECO:0007669"/>
    <property type="project" value="InterPro"/>
</dbReference>
<feature type="transmembrane region" description="Helical" evidence="1">
    <location>
        <begin position="475"/>
        <end position="508"/>
    </location>
</feature>
<dbReference type="AlphaFoldDB" id="V5BCP3"/>
<dbReference type="VEuPathDB" id="TriTrypDB:TCDM_08223"/>
<dbReference type="SUPFAM" id="SSF53590">
    <property type="entry name" value="Nucleoside hydrolase"/>
    <property type="match status" value="1"/>
</dbReference>
<proteinExistence type="predicted"/>
<keyword evidence="1" id="KW-0812">Transmembrane</keyword>
<evidence type="ECO:0000256" key="1">
    <source>
        <dbReference type="SAM" id="Phobius"/>
    </source>
</evidence>
<dbReference type="OrthoDB" id="277740at2759"/>